<dbReference type="InterPro" id="IPR019150">
    <property type="entry name" value="Vesicle_transport_protein_Use1"/>
</dbReference>
<protein>
    <recommendedName>
        <fullName evidence="13">Synaptobrevin</fullName>
    </recommendedName>
</protein>
<keyword evidence="3" id="KW-0813">Transport</keyword>
<dbReference type="Pfam" id="PF09753">
    <property type="entry name" value="Use1"/>
    <property type="match status" value="1"/>
</dbReference>
<dbReference type="STRING" id="225359.A0A2S4PZ28"/>
<keyword evidence="7" id="KW-0653">Protein transport</keyword>
<comment type="subcellular location">
    <subcellularLocation>
        <location evidence="1">Endoplasmic reticulum membrane</location>
        <topology evidence="1">Single-pass type IV membrane protein</topology>
    </subcellularLocation>
</comment>
<accession>A0A2S4PZ28</accession>
<feature type="transmembrane region" description="Helical" evidence="10">
    <location>
        <begin position="282"/>
        <end position="306"/>
    </location>
</feature>
<keyword evidence="12" id="KW-1185">Reference proteome</keyword>
<gene>
    <name evidence="11" type="ORF">EPUL_002154</name>
</gene>
<evidence type="ECO:0000313" key="12">
    <source>
        <dbReference type="Proteomes" id="UP000237438"/>
    </source>
</evidence>
<dbReference type="OrthoDB" id="3231855at2759"/>
<dbReference type="AlphaFoldDB" id="A0A2S4PZ28"/>
<evidence type="ECO:0008006" key="13">
    <source>
        <dbReference type="Google" id="ProtNLM"/>
    </source>
</evidence>
<dbReference type="PANTHER" id="PTHR13050:SF7">
    <property type="entry name" value="VESICLE TRANSPORT PROTEIN USE1"/>
    <property type="match status" value="1"/>
</dbReference>
<keyword evidence="9 10" id="KW-0472">Membrane</keyword>
<dbReference type="GO" id="GO:0005789">
    <property type="term" value="C:endoplasmic reticulum membrane"/>
    <property type="evidence" value="ECO:0007669"/>
    <property type="project" value="UniProtKB-SubCell"/>
</dbReference>
<keyword evidence="6" id="KW-0931">ER-Golgi transport</keyword>
<organism evidence="11 12">
    <name type="scientific">Erysiphe pulchra</name>
    <dbReference type="NCBI Taxonomy" id="225359"/>
    <lineage>
        <taxon>Eukaryota</taxon>
        <taxon>Fungi</taxon>
        <taxon>Dikarya</taxon>
        <taxon>Ascomycota</taxon>
        <taxon>Pezizomycotina</taxon>
        <taxon>Leotiomycetes</taxon>
        <taxon>Erysiphales</taxon>
        <taxon>Erysiphaceae</taxon>
        <taxon>Erysiphe</taxon>
    </lineage>
</organism>
<evidence type="ECO:0000256" key="8">
    <source>
        <dbReference type="ARBA" id="ARBA00022989"/>
    </source>
</evidence>
<evidence type="ECO:0000256" key="7">
    <source>
        <dbReference type="ARBA" id="ARBA00022927"/>
    </source>
</evidence>
<evidence type="ECO:0000256" key="4">
    <source>
        <dbReference type="ARBA" id="ARBA00022692"/>
    </source>
</evidence>
<sequence length="311" mass="35189">MAWEIPPKFSTSDLDLQRINLSRMIARFHQILITPDSETEAHLRQSKSERIKLESNLAYAGRLLAKLEQETHANYGIRLKHEAQLDFVRKRKALLEFSQQLKELNDLVNYQDEASDEASDEECSLPDLDCEETLIAQSKPVKFESSLPPISDEKKTISKTPVISNQPTNISTTEVQSSLRARVKPERTELLQPSSRSTAVDISSTAESLITHNRVEQEILTSSLLQMATMLKSSSQAFSSALEEEKDVLRNATQGIEKNELGLEAAQRRMGLLRTMTEGKGWWGRIIMYAWIFALAIGALFIVLVMPKIRF</sequence>
<dbReference type="Proteomes" id="UP000237438">
    <property type="component" value="Unassembled WGS sequence"/>
</dbReference>
<dbReference type="GO" id="GO:0006890">
    <property type="term" value="P:retrograde vesicle-mediated transport, Golgi to endoplasmic reticulum"/>
    <property type="evidence" value="ECO:0007669"/>
    <property type="project" value="TreeGrafter"/>
</dbReference>
<comment type="caution">
    <text evidence="11">The sequence shown here is derived from an EMBL/GenBank/DDBJ whole genome shotgun (WGS) entry which is preliminary data.</text>
</comment>
<keyword evidence="4 10" id="KW-0812">Transmembrane</keyword>
<evidence type="ECO:0000256" key="1">
    <source>
        <dbReference type="ARBA" id="ARBA00004163"/>
    </source>
</evidence>
<dbReference type="GO" id="GO:0005484">
    <property type="term" value="F:SNAP receptor activity"/>
    <property type="evidence" value="ECO:0007669"/>
    <property type="project" value="TreeGrafter"/>
</dbReference>
<evidence type="ECO:0000256" key="10">
    <source>
        <dbReference type="SAM" id="Phobius"/>
    </source>
</evidence>
<dbReference type="EMBL" id="PEDP01000162">
    <property type="protein sequence ID" value="POS87256.1"/>
    <property type="molecule type" value="Genomic_DNA"/>
</dbReference>
<evidence type="ECO:0000256" key="5">
    <source>
        <dbReference type="ARBA" id="ARBA00022824"/>
    </source>
</evidence>
<proteinExistence type="inferred from homology"/>
<reference evidence="11 12" key="1">
    <citation type="submission" date="2017-10" db="EMBL/GenBank/DDBJ databases">
        <title>Development of genomic resources for the powdery mildew, Erysiphe pulchra.</title>
        <authorList>
            <person name="Wadl P.A."/>
            <person name="Mack B.M."/>
            <person name="Moore G."/>
            <person name="Beltz S.B."/>
        </authorList>
    </citation>
    <scope>NUCLEOTIDE SEQUENCE [LARGE SCALE GENOMIC DNA]</scope>
    <source>
        <strain evidence="11">Cflorida</strain>
    </source>
</reference>
<evidence type="ECO:0000256" key="2">
    <source>
        <dbReference type="ARBA" id="ARBA00007891"/>
    </source>
</evidence>
<dbReference type="GO" id="GO:0031201">
    <property type="term" value="C:SNARE complex"/>
    <property type="evidence" value="ECO:0007669"/>
    <property type="project" value="TreeGrafter"/>
</dbReference>
<comment type="similarity">
    <text evidence="2">Belongs to the USE1 family.</text>
</comment>
<evidence type="ECO:0000256" key="3">
    <source>
        <dbReference type="ARBA" id="ARBA00022448"/>
    </source>
</evidence>
<dbReference type="PANTHER" id="PTHR13050">
    <property type="entry name" value="USE1-LIKE PROTEIN"/>
    <property type="match status" value="1"/>
</dbReference>
<keyword evidence="5" id="KW-0256">Endoplasmic reticulum</keyword>
<evidence type="ECO:0000256" key="9">
    <source>
        <dbReference type="ARBA" id="ARBA00023136"/>
    </source>
</evidence>
<evidence type="ECO:0000313" key="11">
    <source>
        <dbReference type="EMBL" id="POS87256.1"/>
    </source>
</evidence>
<evidence type="ECO:0000256" key="6">
    <source>
        <dbReference type="ARBA" id="ARBA00022892"/>
    </source>
</evidence>
<dbReference type="GO" id="GO:0015031">
    <property type="term" value="P:protein transport"/>
    <property type="evidence" value="ECO:0007669"/>
    <property type="project" value="UniProtKB-KW"/>
</dbReference>
<keyword evidence="8 10" id="KW-1133">Transmembrane helix</keyword>
<name>A0A2S4PZ28_9PEZI</name>